<dbReference type="AlphaFoldDB" id="A0A200Q2S5"/>
<dbReference type="GO" id="GO:0008270">
    <property type="term" value="F:zinc ion binding"/>
    <property type="evidence" value="ECO:0007669"/>
    <property type="project" value="UniProtKB-KW"/>
</dbReference>
<keyword evidence="1" id="KW-0479">Metal-binding</keyword>
<dbReference type="Pfam" id="PF00098">
    <property type="entry name" value="zf-CCHC"/>
    <property type="match status" value="1"/>
</dbReference>
<dbReference type="EMBL" id="MVGT01003285">
    <property type="protein sequence ID" value="OVA04770.1"/>
    <property type="molecule type" value="Genomic_DNA"/>
</dbReference>
<name>A0A200Q2S5_MACCD</name>
<keyword evidence="4" id="KW-1185">Reference proteome</keyword>
<accession>A0A200Q2S5</accession>
<feature type="domain" description="CCHC-type" evidence="2">
    <location>
        <begin position="111"/>
        <end position="126"/>
    </location>
</feature>
<evidence type="ECO:0000256" key="1">
    <source>
        <dbReference type="PROSITE-ProRule" id="PRU00047"/>
    </source>
</evidence>
<keyword evidence="1" id="KW-0862">Zinc</keyword>
<reference evidence="3 4" key="1">
    <citation type="journal article" date="2017" name="Mol. Plant">
        <title>The Genome of Medicinal Plant Macleaya cordata Provides New Insights into Benzylisoquinoline Alkaloids Metabolism.</title>
        <authorList>
            <person name="Liu X."/>
            <person name="Liu Y."/>
            <person name="Huang P."/>
            <person name="Ma Y."/>
            <person name="Qing Z."/>
            <person name="Tang Q."/>
            <person name="Cao H."/>
            <person name="Cheng P."/>
            <person name="Zheng Y."/>
            <person name="Yuan Z."/>
            <person name="Zhou Y."/>
            <person name="Liu J."/>
            <person name="Tang Z."/>
            <person name="Zhuo Y."/>
            <person name="Zhang Y."/>
            <person name="Yu L."/>
            <person name="Huang J."/>
            <person name="Yang P."/>
            <person name="Peng Q."/>
            <person name="Zhang J."/>
            <person name="Jiang W."/>
            <person name="Zhang Z."/>
            <person name="Lin K."/>
            <person name="Ro D.K."/>
            <person name="Chen X."/>
            <person name="Xiong X."/>
            <person name="Shang Y."/>
            <person name="Huang S."/>
            <person name="Zeng J."/>
        </authorList>
    </citation>
    <scope>NUCLEOTIDE SEQUENCE [LARGE SCALE GENOMIC DNA]</scope>
    <source>
        <strain evidence="4">cv. BLH2017</strain>
        <tissue evidence="3">Root</tissue>
    </source>
</reference>
<evidence type="ECO:0000259" key="2">
    <source>
        <dbReference type="PROSITE" id="PS50158"/>
    </source>
</evidence>
<organism evidence="3 4">
    <name type="scientific">Macleaya cordata</name>
    <name type="common">Five-seeded plume-poppy</name>
    <name type="synonym">Bocconia cordata</name>
    <dbReference type="NCBI Taxonomy" id="56857"/>
    <lineage>
        <taxon>Eukaryota</taxon>
        <taxon>Viridiplantae</taxon>
        <taxon>Streptophyta</taxon>
        <taxon>Embryophyta</taxon>
        <taxon>Tracheophyta</taxon>
        <taxon>Spermatophyta</taxon>
        <taxon>Magnoliopsida</taxon>
        <taxon>Ranunculales</taxon>
        <taxon>Papaveraceae</taxon>
        <taxon>Papaveroideae</taxon>
        <taxon>Macleaya</taxon>
    </lineage>
</organism>
<keyword evidence="1" id="KW-0863">Zinc-finger</keyword>
<dbReference type="InParanoid" id="A0A200Q2S5"/>
<dbReference type="SMART" id="SM00343">
    <property type="entry name" value="ZnF_C2HC"/>
    <property type="match status" value="2"/>
</dbReference>
<dbReference type="OrthoDB" id="2001224at2759"/>
<proteinExistence type="predicted"/>
<evidence type="ECO:0000313" key="3">
    <source>
        <dbReference type="EMBL" id="OVA04770.1"/>
    </source>
</evidence>
<dbReference type="Gene3D" id="4.10.60.10">
    <property type="entry name" value="Zinc finger, CCHC-type"/>
    <property type="match status" value="1"/>
</dbReference>
<gene>
    <name evidence="3" type="ORF">BVC80_1139g15</name>
</gene>
<dbReference type="InterPro" id="IPR001878">
    <property type="entry name" value="Znf_CCHC"/>
</dbReference>
<evidence type="ECO:0000313" key="4">
    <source>
        <dbReference type="Proteomes" id="UP000195402"/>
    </source>
</evidence>
<comment type="caution">
    <text evidence="3">The sequence shown here is derived from an EMBL/GenBank/DDBJ whole genome shotgun (WGS) entry which is preliminary data.</text>
</comment>
<dbReference type="Proteomes" id="UP000195402">
    <property type="component" value="Unassembled WGS sequence"/>
</dbReference>
<sequence>MKCHLCGDDDHLGKECPWEGYPCRRPGCSGWRHISTSHTEQNPGKKYLMCDKCHSFEWLCDAITKHEGTTKQEQLLSKSPSSSRMKGKPICNDVPDDDFCEEFNLKARVARCYHCNSTDHMARECPWRSIPCTGYGCNSKMRLGTSSRQWSLGQMYLKCDVCGTFAWLKDMLSA</sequence>
<protein>
    <submittedName>
        <fullName evidence="3">Zinc finger protein</fullName>
    </submittedName>
</protein>
<dbReference type="GO" id="GO:0003676">
    <property type="term" value="F:nucleic acid binding"/>
    <property type="evidence" value="ECO:0007669"/>
    <property type="project" value="InterPro"/>
</dbReference>
<dbReference type="PROSITE" id="PS50158">
    <property type="entry name" value="ZF_CCHC"/>
    <property type="match status" value="1"/>
</dbReference>